<evidence type="ECO:0000313" key="2">
    <source>
        <dbReference type="Proteomes" id="UP000029085"/>
    </source>
</evidence>
<dbReference type="EMBL" id="AVCJ01000001">
    <property type="protein sequence ID" value="KFL37881.1"/>
    <property type="molecule type" value="Genomic_DNA"/>
</dbReference>
<dbReference type="AlphaFoldDB" id="A0A087MLX8"/>
<gene>
    <name evidence="1" type="ORF">N788_01550</name>
</gene>
<protein>
    <recommendedName>
        <fullName evidence="3">DUF2946 domain-containing protein</fullName>
    </recommendedName>
</protein>
<evidence type="ECO:0008006" key="3">
    <source>
        <dbReference type="Google" id="ProtNLM"/>
    </source>
</evidence>
<name>A0A087MLX8_9GAMM</name>
<sequence>MTLSLRSLLHSVRSLFWGLTVLCLLAQPVLSAAHEMHETEHAIADAAAGVLDDAVAGESLAPGTLDGLLHALDCCLHASAVPVPMLTWTPHPLQSLAPRVSLPVHTPSTFSRFLRPPITA</sequence>
<proteinExistence type="predicted"/>
<accession>A0A087MLX8</accession>
<comment type="caution">
    <text evidence="1">The sequence shown here is derived from an EMBL/GenBank/DDBJ whole genome shotgun (WGS) entry which is preliminary data.</text>
</comment>
<reference evidence="1 2" key="2">
    <citation type="journal article" date="2015" name="Stand. Genomic Sci.">
        <title>High quality draft genomic sequence of Arenimonas donghaensis DSM 18148(T).</title>
        <authorList>
            <person name="Chen F."/>
            <person name="Wang H."/>
            <person name="Cao Y."/>
            <person name="Li X."/>
            <person name="Wang G."/>
        </authorList>
    </citation>
    <scope>NUCLEOTIDE SEQUENCE [LARGE SCALE GENOMIC DNA]</scope>
    <source>
        <strain evidence="1 2">HO3-R19</strain>
    </source>
</reference>
<reference evidence="2" key="1">
    <citation type="submission" date="2013-08" db="EMBL/GenBank/DDBJ databases">
        <title>Genome sequencing of Arenimonas donghaensis.</title>
        <authorList>
            <person name="Chen F."/>
            <person name="Wang G."/>
        </authorList>
    </citation>
    <scope>NUCLEOTIDE SEQUENCE [LARGE SCALE GENOMIC DNA]</scope>
    <source>
        <strain evidence="2">HO3-R19</strain>
    </source>
</reference>
<keyword evidence="2" id="KW-1185">Reference proteome</keyword>
<evidence type="ECO:0000313" key="1">
    <source>
        <dbReference type="EMBL" id="KFL37881.1"/>
    </source>
</evidence>
<dbReference type="STRING" id="1121014.N788_01550"/>
<dbReference type="Proteomes" id="UP000029085">
    <property type="component" value="Unassembled WGS sequence"/>
</dbReference>
<organism evidence="1 2">
    <name type="scientific">Arenimonas donghaensis DSM 18148 = HO3-R19</name>
    <dbReference type="NCBI Taxonomy" id="1121014"/>
    <lineage>
        <taxon>Bacteria</taxon>
        <taxon>Pseudomonadati</taxon>
        <taxon>Pseudomonadota</taxon>
        <taxon>Gammaproteobacteria</taxon>
        <taxon>Lysobacterales</taxon>
        <taxon>Lysobacteraceae</taxon>
        <taxon>Arenimonas</taxon>
    </lineage>
</organism>